<feature type="region of interest" description="Disordered" evidence="1">
    <location>
        <begin position="133"/>
        <end position="207"/>
    </location>
</feature>
<dbReference type="EMBL" id="JBEFKJ010000023">
    <property type="protein sequence ID" value="KAL2040011.1"/>
    <property type="molecule type" value="Genomic_DNA"/>
</dbReference>
<reference evidence="3 4" key="1">
    <citation type="submission" date="2024-09" db="EMBL/GenBank/DDBJ databases">
        <title>Rethinking Asexuality: The Enigmatic Case of Functional Sexual Genes in Lepraria (Stereocaulaceae).</title>
        <authorList>
            <person name="Doellman M."/>
            <person name="Sun Y."/>
            <person name="Barcenas-Pena A."/>
            <person name="Lumbsch H.T."/>
            <person name="Grewe F."/>
        </authorList>
    </citation>
    <scope>NUCLEOTIDE SEQUENCE [LARGE SCALE GENOMIC DNA]</scope>
    <source>
        <strain evidence="3 4">Mercado 3170</strain>
    </source>
</reference>
<evidence type="ECO:0000256" key="2">
    <source>
        <dbReference type="SAM" id="Phobius"/>
    </source>
</evidence>
<accession>A0ABR4A516</accession>
<sequence>MRKSSNLLGELSAYYAAGSYGPTIARPTSPTSAESSTLTASVTSSSLSQSSVSLSQSSVSLSQSSVSLSQSSVSLREATSQTSIVATPPASPLPFSPPSAGLTVGAKAAIGVGSINALVAAGGIIYFLLQRKRKKRQDKPGSENIRASPGGATQGHSPELTGPSRRMEMHATPRAPPELPQDHTVGPELRGHLAAVELDVVPPSPRS</sequence>
<feature type="region of interest" description="Disordered" evidence="1">
    <location>
        <begin position="20"/>
        <end position="40"/>
    </location>
</feature>
<feature type="transmembrane region" description="Helical" evidence="2">
    <location>
        <begin position="108"/>
        <end position="129"/>
    </location>
</feature>
<comment type="caution">
    <text evidence="3">The sequence shown here is derived from an EMBL/GenBank/DDBJ whole genome shotgun (WGS) entry which is preliminary data.</text>
</comment>
<keyword evidence="2" id="KW-0812">Transmembrane</keyword>
<feature type="compositionally biased region" description="Low complexity" evidence="1">
    <location>
        <begin position="28"/>
        <end position="40"/>
    </location>
</feature>
<evidence type="ECO:0000313" key="4">
    <source>
        <dbReference type="Proteomes" id="UP001590950"/>
    </source>
</evidence>
<evidence type="ECO:0000256" key="1">
    <source>
        <dbReference type="SAM" id="MobiDB-lite"/>
    </source>
</evidence>
<keyword evidence="4" id="KW-1185">Reference proteome</keyword>
<evidence type="ECO:0000313" key="3">
    <source>
        <dbReference type="EMBL" id="KAL2040011.1"/>
    </source>
</evidence>
<keyword evidence="2" id="KW-1133">Transmembrane helix</keyword>
<name>A0ABR4A516_9LECA</name>
<proteinExistence type="predicted"/>
<dbReference type="Proteomes" id="UP001590950">
    <property type="component" value="Unassembled WGS sequence"/>
</dbReference>
<protein>
    <submittedName>
        <fullName evidence="3">Uncharacterized protein</fullName>
    </submittedName>
</protein>
<organism evidence="3 4">
    <name type="scientific">Stereocaulon virgatum</name>
    <dbReference type="NCBI Taxonomy" id="373712"/>
    <lineage>
        <taxon>Eukaryota</taxon>
        <taxon>Fungi</taxon>
        <taxon>Dikarya</taxon>
        <taxon>Ascomycota</taxon>
        <taxon>Pezizomycotina</taxon>
        <taxon>Lecanoromycetes</taxon>
        <taxon>OSLEUM clade</taxon>
        <taxon>Lecanoromycetidae</taxon>
        <taxon>Lecanorales</taxon>
        <taxon>Lecanorineae</taxon>
        <taxon>Stereocaulaceae</taxon>
        <taxon>Stereocaulon</taxon>
    </lineage>
</organism>
<gene>
    <name evidence="3" type="ORF">N7G274_007414</name>
</gene>
<keyword evidence="2" id="KW-0472">Membrane</keyword>